<reference evidence="2 3" key="1">
    <citation type="submission" date="2017-06" db="EMBL/GenBank/DDBJ databases">
        <title>Global population genomics of the pathogenic fungus Cryptococcus neoformans var. grubii.</title>
        <authorList>
            <person name="Cuomo C."/>
            <person name="Litvintseva A."/>
            <person name="Chen Y."/>
            <person name="Young S."/>
            <person name="Zeng Q."/>
            <person name="Chapman S."/>
            <person name="Gujja S."/>
            <person name="Saif S."/>
            <person name="Birren B."/>
        </authorList>
    </citation>
    <scope>NUCLEOTIDE SEQUENCE [LARGE SCALE GENOMIC DNA]</scope>
    <source>
        <strain evidence="2 3">Tu259-1</strain>
    </source>
</reference>
<dbReference type="PANTHER" id="PTHR47336">
    <property type="entry name" value="TRANSCRIPTION FACTOR HMS1-RELATED"/>
    <property type="match status" value="1"/>
</dbReference>
<feature type="region of interest" description="Disordered" evidence="1">
    <location>
        <begin position="1"/>
        <end position="33"/>
    </location>
</feature>
<dbReference type="OrthoDB" id="2133190at2759"/>
<name>A0A854Q410_CRYNE</name>
<dbReference type="PANTHER" id="PTHR47336:SF2">
    <property type="entry name" value="TRANSCRIPTION FACTOR HMS1-RELATED"/>
    <property type="match status" value="1"/>
</dbReference>
<dbReference type="AlphaFoldDB" id="A0A854Q410"/>
<dbReference type="SUPFAM" id="SSF47459">
    <property type="entry name" value="HLH, helix-loop-helix DNA-binding domain"/>
    <property type="match status" value="1"/>
</dbReference>
<accession>A0A854Q410</accession>
<feature type="compositionally biased region" description="Basic residues" evidence="1">
    <location>
        <begin position="481"/>
        <end position="497"/>
    </location>
</feature>
<feature type="compositionally biased region" description="Polar residues" evidence="1">
    <location>
        <begin position="55"/>
        <end position="84"/>
    </location>
</feature>
<dbReference type="Gene3D" id="4.10.280.10">
    <property type="entry name" value="Helix-loop-helix DNA-binding domain"/>
    <property type="match status" value="1"/>
</dbReference>
<evidence type="ECO:0008006" key="4">
    <source>
        <dbReference type="Google" id="ProtNLM"/>
    </source>
</evidence>
<dbReference type="InterPro" id="IPR036638">
    <property type="entry name" value="HLH_DNA-bd_sf"/>
</dbReference>
<dbReference type="Proteomes" id="UP000199727">
    <property type="component" value="Unassembled WGS sequence"/>
</dbReference>
<dbReference type="EMBL" id="AMKT01000078">
    <property type="protein sequence ID" value="OXG13667.1"/>
    <property type="molecule type" value="Genomic_DNA"/>
</dbReference>
<feature type="compositionally biased region" description="Low complexity" evidence="1">
    <location>
        <begin position="116"/>
        <end position="131"/>
    </location>
</feature>
<feature type="region of interest" description="Disordered" evidence="1">
    <location>
        <begin position="455"/>
        <end position="503"/>
    </location>
</feature>
<feature type="compositionally biased region" description="Acidic residues" evidence="1">
    <location>
        <begin position="463"/>
        <end position="477"/>
    </location>
</feature>
<dbReference type="GO" id="GO:0046983">
    <property type="term" value="F:protein dimerization activity"/>
    <property type="evidence" value="ECO:0007669"/>
    <property type="project" value="InterPro"/>
</dbReference>
<feature type="region of interest" description="Disordered" evidence="1">
    <location>
        <begin position="55"/>
        <end position="134"/>
    </location>
</feature>
<sequence>MASLQDKMPTSLYQFDQEEQDSSFAPSDISPTDALFPPELTAIFVDNQFPFDNSSGNFGRNYQHRGSLSSNEDSLPFLSPTNPQSMSSTSPRLSLSPSTGEPSFHLASHSSYDQLSHSPHSHSSASPSSSSGTDDVLLARSFEGVSGGELDMFLLPEPINDYPVNSDGFGGQKPGQSLFLPGRTEGFNGMGDEWIQDLFKDPVQENGFDNISQQPQPQAGGLDFDPILAELQQQSQQQPMQQQQRQVGQTIQPQMVKQEPLIQQDSWSHEQNMGNSQRGFTFTHHPFAPRNQARDIKPASIPLTASVRRPTAVKTEAVPAAGPTPTIGKHNKTERRYRQKVQAAQADLRDAIPALRLLYGTSTPEQLATTDIRAPDGTVDGLGEVTRPNASAKATILIGARVYIELLQKRSAKLQRMVNELETFREAVEGEAGLAAWKEDFGRREAEIDRVEAEQMAAKLKEEDDEIEDEDDGEDEEPSSKKRKCTAAPKTKPKTTAKTKITPQSTASAGARVFAAFAMSFSFVPSASTVFRSASQPQALTTDKVLGHATDQQILASVPLIIAEHISRLLARSLPNALVPAPATLLEWTWRLLVAVVFAVVMRPIISKLTTKSAEKVRPGTIEGVLKDVVGIVSRKKAQKTEWERFAAGVVGRANNASALAKWHTILHLNVTASSPYSLALLALLQPESSLLRSPQQLWLTAQSRVDGTTPPALVTVLGLPLHEALRCLSSLPPTSAPLSALAEQITLIHVHDLYTRLFIHLVEASTASPLSTTSLKSLLSALESHNLGANLKASAFDKEIRSVMQSTQKGSVVHALGLVLIGLWGIFTGPSSSAQASLAAALVADQVSGTTHGLNSVSALLELLYPGCVPVSETPVFVSPLSPNAQKVDTLALSIIEYLSLLLTTSRSTEAMNMDREGRKEESLGVQRKVIKLRGVLNKTGWVGVESELDADDFEEVCDEPEEFILGDEADKRDLRPHQLESERIHYERAKERLVDILARIGRRAAGRANGRDEDSGLEGDLDEL</sequence>
<evidence type="ECO:0000313" key="3">
    <source>
        <dbReference type="Proteomes" id="UP000199727"/>
    </source>
</evidence>
<feature type="region of interest" description="Disordered" evidence="1">
    <location>
        <begin position="1006"/>
        <end position="1026"/>
    </location>
</feature>
<comment type="caution">
    <text evidence="2">The sequence shown here is derived from an EMBL/GenBank/DDBJ whole genome shotgun (WGS) entry which is preliminary data.</text>
</comment>
<proteinExistence type="predicted"/>
<evidence type="ECO:0000313" key="2">
    <source>
        <dbReference type="EMBL" id="OXG13667.1"/>
    </source>
</evidence>
<dbReference type="CDD" id="cd11395">
    <property type="entry name" value="bHLHzip_SREBP_like"/>
    <property type="match status" value="1"/>
</dbReference>
<feature type="compositionally biased region" description="Acidic residues" evidence="1">
    <location>
        <begin position="1017"/>
        <end position="1026"/>
    </location>
</feature>
<protein>
    <recommendedName>
        <fullName evidence="4">BHLH domain-containing protein</fullName>
    </recommendedName>
</protein>
<evidence type="ECO:0000256" key="1">
    <source>
        <dbReference type="SAM" id="MobiDB-lite"/>
    </source>
</evidence>
<organism evidence="2 3">
    <name type="scientific">Cryptococcus neoformans Tu259-1</name>
    <dbReference type="NCBI Taxonomy" id="1230072"/>
    <lineage>
        <taxon>Eukaryota</taxon>
        <taxon>Fungi</taxon>
        <taxon>Dikarya</taxon>
        <taxon>Basidiomycota</taxon>
        <taxon>Agaricomycotina</taxon>
        <taxon>Tremellomycetes</taxon>
        <taxon>Tremellales</taxon>
        <taxon>Cryptococcaceae</taxon>
        <taxon>Cryptococcus</taxon>
        <taxon>Cryptococcus neoformans species complex</taxon>
    </lineage>
</organism>
<feature type="compositionally biased region" description="Low complexity" evidence="1">
    <location>
        <begin position="85"/>
        <end position="99"/>
    </location>
</feature>
<dbReference type="InterPro" id="IPR052099">
    <property type="entry name" value="Regulatory_TF_Diverse"/>
</dbReference>
<gene>
    <name evidence="2" type="ORF">C361_05806</name>
</gene>